<gene>
    <name evidence="1" type="ORF">CEXT_101341</name>
</gene>
<reference evidence="1 2" key="1">
    <citation type="submission" date="2021-06" db="EMBL/GenBank/DDBJ databases">
        <title>Caerostris extrusa draft genome.</title>
        <authorList>
            <person name="Kono N."/>
            <person name="Arakawa K."/>
        </authorList>
    </citation>
    <scope>NUCLEOTIDE SEQUENCE [LARGE SCALE GENOMIC DNA]</scope>
</reference>
<dbReference type="EMBL" id="BPLR01009790">
    <property type="protein sequence ID" value="GIY34623.1"/>
    <property type="molecule type" value="Genomic_DNA"/>
</dbReference>
<keyword evidence="2" id="KW-1185">Reference proteome</keyword>
<sequence length="98" mass="11156">MDSKSRKLLQAFTVIEELLKKNEICIAVKERLTKDSEWLGIPTTTTLCKSSCPSPAPERPKDAYLFGKWRIMVPQGIAVKEKYRTWSNNSSAIRKKAV</sequence>
<protein>
    <submittedName>
        <fullName evidence="1">Uncharacterized protein</fullName>
    </submittedName>
</protein>
<proteinExistence type="predicted"/>
<evidence type="ECO:0000313" key="1">
    <source>
        <dbReference type="EMBL" id="GIY34623.1"/>
    </source>
</evidence>
<accession>A0AAV4SSN5</accession>
<comment type="caution">
    <text evidence="1">The sequence shown here is derived from an EMBL/GenBank/DDBJ whole genome shotgun (WGS) entry which is preliminary data.</text>
</comment>
<name>A0AAV4SSN5_CAEEX</name>
<evidence type="ECO:0000313" key="2">
    <source>
        <dbReference type="Proteomes" id="UP001054945"/>
    </source>
</evidence>
<organism evidence="1 2">
    <name type="scientific">Caerostris extrusa</name>
    <name type="common">Bark spider</name>
    <name type="synonym">Caerostris bankana</name>
    <dbReference type="NCBI Taxonomy" id="172846"/>
    <lineage>
        <taxon>Eukaryota</taxon>
        <taxon>Metazoa</taxon>
        <taxon>Ecdysozoa</taxon>
        <taxon>Arthropoda</taxon>
        <taxon>Chelicerata</taxon>
        <taxon>Arachnida</taxon>
        <taxon>Araneae</taxon>
        <taxon>Araneomorphae</taxon>
        <taxon>Entelegynae</taxon>
        <taxon>Araneoidea</taxon>
        <taxon>Araneidae</taxon>
        <taxon>Caerostris</taxon>
    </lineage>
</organism>
<dbReference type="AlphaFoldDB" id="A0AAV4SSN5"/>
<dbReference type="Proteomes" id="UP001054945">
    <property type="component" value="Unassembled WGS sequence"/>
</dbReference>